<sequence>MMRRPGVEYCTATSSIHGTLGTPSSSSLLPVSRTSAAENYSSCKSGISLLTGTLSPAPLQTPPPPSSSLFTSGFYDAGNRDVRETKHNMQQQQEVLQQEEEVARLEATLARERVESADSLNVVRASLQRERLRSTMAEQGQQAAQAEAKQLRIALRALLAQPPDSSNIVSSSPMVPVSLYEEARRLLLRCKRAFAELKALQLRATDSAGFQLFHQYDIPVLDEIPPAWPPETPQRCGKEEEEHALDVARGDCSAPSTSASREKVATGTVSLPMEETPIGPEVSVLTTVSPDTPHSTSTETQQLSAVTTASDTAEKWQERVNVLPAHNPSNVVGKPDIGGETVSAYCGRRPRPVLLSPPLPSPEPSVLNTLTPWTGPMHEFAESTTVLSAAASQQLDAMHPPQLREGEEERAIRDADRLLRQWAEKVETLATRQGLRAASEVAALCRRHGLHYIDAAFLPVSETLGLDSGRGCRGYGPGCGTSFVVQWCHRDTVVPRDRKAELLTCAGINPSSLRCGRLGDVGVVAALAALAEATGAVTSVLASTTSEDEENGLYVVWLCMHGWWTRVSVDAYLPCVIEQNRFVALYGCSSTTTPYDLWAPVCEKALAKVLGGYHSLSSLTAEATIGSFTGGPVECWDWWHSRSGTALEEMEAVLNTNARGAGVVLLSTFSTAVLRDTPAKPVTAAGAQAAYQRLGLQPGTSYRVLAVADNAEGDPMVLLRNWTRQCEQQEESQVDLLFDRHAEDSGGGGRCVISPPRDSDDGIAAAERWLAKLPPPSGVAPSHGDSCVWLSYAKEVLPYFDGCHVCFDCRRYHDLRIPIKFSGSRLAIPAQIVRVRVREGAVRPTHGLMRCPTRLWIGLHQPCTSAAHNVAVPGAFLWGLKMTLVGQEEALAPFGGDGDRVRPARRSYVLSESFLGEPKELPAVWMYLELESATDAPPDSATILKEEDTDAPSVTTEFFVVPQMEWIVRKDRAHASQDDNGLGSLGVGAPCAQSRRSVEQDSQLHHISKCAAPCGDGGKYADAVARALCHDCSERHLPSLAEHSFGETTTAIVAVLAEHRELLLVDVVDAPAELRAAVYHDVLDRIDFSDCTLAGGSGRRHISHLSLPGAATEQGEVRCQLNGRCMPTFSW</sequence>
<evidence type="ECO:0000256" key="2">
    <source>
        <dbReference type="SAM" id="Coils"/>
    </source>
</evidence>
<dbReference type="InterPro" id="IPR038765">
    <property type="entry name" value="Papain-like_cys_pep_sf"/>
</dbReference>
<feature type="coiled-coil region" evidence="2">
    <location>
        <begin position="79"/>
        <end position="161"/>
    </location>
</feature>
<dbReference type="Proteomes" id="UP000063063">
    <property type="component" value="Chromosome 35"/>
</dbReference>
<dbReference type="eggNOG" id="KOG0045">
    <property type="taxonomic scope" value="Eukaryota"/>
</dbReference>
<dbReference type="GO" id="GO:0004198">
    <property type="term" value="F:calcium-dependent cysteine-type endopeptidase activity"/>
    <property type="evidence" value="ECO:0007669"/>
    <property type="project" value="InterPro"/>
</dbReference>
<dbReference type="PANTHER" id="PTHR10183">
    <property type="entry name" value="CALPAIN"/>
    <property type="match status" value="1"/>
</dbReference>
<dbReference type="PANTHER" id="PTHR10183:SF423">
    <property type="entry name" value="LEUCINE-RICH REPEAT PROTEIN (LRRP)"/>
    <property type="match status" value="1"/>
</dbReference>
<accession>A0A088S1H1</accession>
<evidence type="ECO:0000256" key="1">
    <source>
        <dbReference type="PROSITE-ProRule" id="PRU00239"/>
    </source>
</evidence>
<name>A0A088S1H1_LEIPA</name>
<keyword evidence="2" id="KW-0175">Coiled coil</keyword>
<dbReference type="SUPFAM" id="SSF54001">
    <property type="entry name" value="Cysteine proteinases"/>
    <property type="match status" value="1"/>
</dbReference>
<evidence type="ECO:0000259" key="3">
    <source>
        <dbReference type="PROSITE" id="PS50203"/>
    </source>
</evidence>
<dbReference type="AlphaFoldDB" id="A0A088S1H1"/>
<dbReference type="GeneID" id="22579110"/>
<dbReference type="GO" id="GO:0006508">
    <property type="term" value="P:proteolysis"/>
    <property type="evidence" value="ECO:0007669"/>
    <property type="project" value="InterPro"/>
</dbReference>
<dbReference type="InterPro" id="IPR001300">
    <property type="entry name" value="Peptidase_C2_calpain_cat"/>
</dbReference>
<dbReference type="VEuPathDB" id="TriTrypDB:LPAL13_350013700"/>
<organism evidence="4 5">
    <name type="scientific">Leishmania panamensis</name>
    <dbReference type="NCBI Taxonomy" id="5679"/>
    <lineage>
        <taxon>Eukaryota</taxon>
        <taxon>Discoba</taxon>
        <taxon>Euglenozoa</taxon>
        <taxon>Kinetoplastea</taxon>
        <taxon>Metakinetoplastina</taxon>
        <taxon>Trypanosomatida</taxon>
        <taxon>Trypanosomatidae</taxon>
        <taxon>Leishmaniinae</taxon>
        <taxon>Leishmania</taxon>
        <taxon>Leishmania guyanensis species complex</taxon>
    </lineage>
</organism>
<reference evidence="4 5" key="1">
    <citation type="journal article" date="2015" name="Sci. Rep.">
        <title>The genome of Leishmania panamensis: insights into genomics of the L. (Viannia) subgenus.</title>
        <authorList>
            <person name="Llanes A."/>
            <person name="Restrepo C.M."/>
            <person name="Vecchio G.D."/>
            <person name="Anguizola F.J."/>
            <person name="Lleonart R."/>
        </authorList>
    </citation>
    <scope>NUCLEOTIDE SEQUENCE [LARGE SCALE GENOMIC DNA]</scope>
    <source>
        <strain evidence="4 5">MHOM/PA/94/PSC-1</strain>
    </source>
</reference>
<dbReference type="OrthoDB" id="424753at2759"/>
<gene>
    <name evidence="4" type="ORF">LPMP_350810</name>
</gene>
<dbReference type="PROSITE" id="PS50203">
    <property type="entry name" value="CALPAIN_CAT"/>
    <property type="match status" value="1"/>
</dbReference>
<protein>
    <submittedName>
        <fullName evidence="4">Peptidase C2, calpain-like, putative</fullName>
    </submittedName>
</protein>
<dbReference type="InterPro" id="IPR022684">
    <property type="entry name" value="Calpain_cysteine_protease"/>
</dbReference>
<dbReference type="RefSeq" id="XP_010703018.1">
    <property type="nucleotide sequence ID" value="XM_010704716.1"/>
</dbReference>
<evidence type="ECO:0000313" key="4">
    <source>
        <dbReference type="EMBL" id="AIO02218.1"/>
    </source>
</evidence>
<dbReference type="Pfam" id="PF00648">
    <property type="entry name" value="Peptidase_C2"/>
    <property type="match status" value="1"/>
</dbReference>
<feature type="domain" description="Calpain catalytic" evidence="3">
    <location>
        <begin position="451"/>
        <end position="721"/>
    </location>
</feature>
<evidence type="ECO:0000313" key="5">
    <source>
        <dbReference type="Proteomes" id="UP000063063"/>
    </source>
</evidence>
<comment type="caution">
    <text evidence="1">Lacks conserved residue(s) required for the propagation of feature annotation.</text>
</comment>
<dbReference type="VEuPathDB" id="TriTrypDB:LPMP_350810"/>
<dbReference type="EMBL" id="CP009404">
    <property type="protein sequence ID" value="AIO02218.1"/>
    <property type="molecule type" value="Genomic_DNA"/>
</dbReference>
<dbReference type="KEGG" id="lpan:LPMP_350810"/>
<proteinExistence type="predicted"/>
<dbReference type="SMART" id="SM00230">
    <property type="entry name" value="CysPc"/>
    <property type="match status" value="1"/>
</dbReference>
<keyword evidence="5" id="KW-1185">Reference proteome</keyword>